<feature type="transmembrane region" description="Helical" evidence="7">
    <location>
        <begin position="279"/>
        <end position="302"/>
    </location>
</feature>
<dbReference type="Proteomes" id="UP000584374">
    <property type="component" value="Unassembled WGS sequence"/>
</dbReference>
<comment type="caution">
    <text evidence="9">The sequence shown here is derived from an EMBL/GenBank/DDBJ whole genome shotgun (WGS) entry which is preliminary data.</text>
</comment>
<evidence type="ECO:0000256" key="3">
    <source>
        <dbReference type="ARBA" id="ARBA00022475"/>
    </source>
</evidence>
<evidence type="ECO:0000256" key="4">
    <source>
        <dbReference type="ARBA" id="ARBA00022692"/>
    </source>
</evidence>
<proteinExistence type="inferred from homology"/>
<comment type="similarity">
    <text evidence="7">Belongs to the binding-protein-dependent transport system permease family.</text>
</comment>
<feature type="transmembrane region" description="Helical" evidence="7">
    <location>
        <begin position="233"/>
        <end position="259"/>
    </location>
</feature>
<evidence type="ECO:0000256" key="6">
    <source>
        <dbReference type="ARBA" id="ARBA00023136"/>
    </source>
</evidence>
<evidence type="ECO:0000256" key="1">
    <source>
        <dbReference type="ARBA" id="ARBA00004651"/>
    </source>
</evidence>
<dbReference type="InterPro" id="IPR045621">
    <property type="entry name" value="BPD_transp_1_N"/>
</dbReference>
<comment type="subcellular location">
    <subcellularLocation>
        <location evidence="1 7">Cell membrane</location>
        <topology evidence="1 7">Multi-pass membrane protein</topology>
    </subcellularLocation>
</comment>
<feature type="transmembrane region" description="Helical" evidence="7">
    <location>
        <begin position="141"/>
        <end position="163"/>
    </location>
</feature>
<keyword evidence="6 7" id="KW-0472">Membrane</keyword>
<dbReference type="GO" id="GO:0055085">
    <property type="term" value="P:transmembrane transport"/>
    <property type="evidence" value="ECO:0007669"/>
    <property type="project" value="InterPro"/>
</dbReference>
<evidence type="ECO:0000256" key="2">
    <source>
        <dbReference type="ARBA" id="ARBA00022448"/>
    </source>
</evidence>
<feature type="transmembrane region" description="Helical" evidence="7">
    <location>
        <begin position="12"/>
        <end position="31"/>
    </location>
</feature>
<evidence type="ECO:0000313" key="10">
    <source>
        <dbReference type="Proteomes" id="UP000584374"/>
    </source>
</evidence>
<keyword evidence="5 7" id="KW-1133">Transmembrane helix</keyword>
<protein>
    <submittedName>
        <fullName evidence="9">Peptide/nickel transport system permease protein</fullName>
    </submittedName>
</protein>
<dbReference type="InterPro" id="IPR035906">
    <property type="entry name" value="MetI-like_sf"/>
</dbReference>
<name>A0A840QH70_9PSEU</name>
<evidence type="ECO:0000256" key="5">
    <source>
        <dbReference type="ARBA" id="ARBA00022989"/>
    </source>
</evidence>
<dbReference type="PROSITE" id="PS50928">
    <property type="entry name" value="ABC_TM1"/>
    <property type="match status" value="1"/>
</dbReference>
<organism evidence="9 10">
    <name type="scientific">Saccharopolyspora phatthalungensis</name>
    <dbReference type="NCBI Taxonomy" id="664693"/>
    <lineage>
        <taxon>Bacteria</taxon>
        <taxon>Bacillati</taxon>
        <taxon>Actinomycetota</taxon>
        <taxon>Actinomycetes</taxon>
        <taxon>Pseudonocardiales</taxon>
        <taxon>Pseudonocardiaceae</taxon>
        <taxon>Saccharopolyspora</taxon>
    </lineage>
</organism>
<dbReference type="Pfam" id="PF19300">
    <property type="entry name" value="BPD_transp_1_N"/>
    <property type="match status" value="1"/>
</dbReference>
<dbReference type="RefSeq" id="WP_184732874.1">
    <property type="nucleotide sequence ID" value="NZ_JACHIW010000003.1"/>
</dbReference>
<feature type="transmembrane region" description="Helical" evidence="7">
    <location>
        <begin position="107"/>
        <end position="129"/>
    </location>
</feature>
<feature type="transmembrane region" description="Helical" evidence="7">
    <location>
        <begin position="175"/>
        <end position="199"/>
    </location>
</feature>
<dbReference type="Pfam" id="PF00528">
    <property type="entry name" value="BPD_transp_1"/>
    <property type="match status" value="1"/>
</dbReference>
<accession>A0A840QH70</accession>
<keyword evidence="2 7" id="KW-0813">Transport</keyword>
<evidence type="ECO:0000313" key="9">
    <source>
        <dbReference type="EMBL" id="MBB5159856.1"/>
    </source>
</evidence>
<dbReference type="InterPro" id="IPR000515">
    <property type="entry name" value="MetI-like"/>
</dbReference>
<dbReference type="CDD" id="cd06261">
    <property type="entry name" value="TM_PBP2"/>
    <property type="match status" value="1"/>
</dbReference>
<keyword evidence="4 7" id="KW-0812">Transmembrane</keyword>
<dbReference type="Gene3D" id="1.10.3720.10">
    <property type="entry name" value="MetI-like"/>
    <property type="match status" value="1"/>
</dbReference>
<evidence type="ECO:0000259" key="8">
    <source>
        <dbReference type="PROSITE" id="PS50928"/>
    </source>
</evidence>
<dbReference type="AlphaFoldDB" id="A0A840QH70"/>
<reference evidence="9 10" key="1">
    <citation type="submission" date="2020-08" db="EMBL/GenBank/DDBJ databases">
        <title>Sequencing the genomes of 1000 actinobacteria strains.</title>
        <authorList>
            <person name="Klenk H.-P."/>
        </authorList>
    </citation>
    <scope>NUCLEOTIDE SEQUENCE [LARGE SCALE GENOMIC DNA]</scope>
    <source>
        <strain evidence="9 10">DSM 45584</strain>
    </source>
</reference>
<gene>
    <name evidence="9" type="ORF">BJ970_007456</name>
</gene>
<keyword evidence="3" id="KW-1003">Cell membrane</keyword>
<dbReference type="PANTHER" id="PTHR43163">
    <property type="entry name" value="DIPEPTIDE TRANSPORT SYSTEM PERMEASE PROTEIN DPPB-RELATED"/>
    <property type="match status" value="1"/>
</dbReference>
<dbReference type="GO" id="GO:0005886">
    <property type="term" value="C:plasma membrane"/>
    <property type="evidence" value="ECO:0007669"/>
    <property type="project" value="UniProtKB-SubCell"/>
</dbReference>
<dbReference type="SUPFAM" id="SSF161098">
    <property type="entry name" value="MetI-like"/>
    <property type="match status" value="1"/>
</dbReference>
<keyword evidence="10" id="KW-1185">Reference proteome</keyword>
<dbReference type="PANTHER" id="PTHR43163:SF6">
    <property type="entry name" value="DIPEPTIDE TRANSPORT SYSTEM PERMEASE PROTEIN DPPB-RELATED"/>
    <property type="match status" value="1"/>
</dbReference>
<dbReference type="EMBL" id="JACHIW010000003">
    <property type="protein sequence ID" value="MBB5159856.1"/>
    <property type="molecule type" value="Genomic_DNA"/>
</dbReference>
<evidence type="ECO:0000256" key="7">
    <source>
        <dbReference type="RuleBase" id="RU363032"/>
    </source>
</evidence>
<feature type="domain" description="ABC transmembrane type-1" evidence="8">
    <location>
        <begin position="101"/>
        <end position="298"/>
    </location>
</feature>
<sequence>MQVGYVLRRIGQALLVVWAVVTIAFIVLYAMPGDPAELMLSGGSAGVAISPEDLARVRAEYGLDRPLWMQYVGFLGGVLHGDLGTSFLTHERVSEVLVSALGSTTQVVLLAAVLSVVIGVALGTSACTVRAKWLRGLMTMLPPLGASLPTFWVALLLMQVLSFQLNWLPAAGNSGFASLVLPAVTLAMPGSAYVAQVFAASLRTTLREPFVEIARSRGASDRRVLVRQAMGNALLPTITVLGIVVASQLAFSTITETVFGRRGLGSLLHTSVLQKDIPVVLALILVIAVVYAGINLVVDLAYPLLDPRVRLTGATAPSRRRTATADGALT</sequence>